<feature type="compositionally biased region" description="Low complexity" evidence="7">
    <location>
        <begin position="1853"/>
        <end position="1888"/>
    </location>
</feature>
<feature type="compositionally biased region" description="Basic residues" evidence="7">
    <location>
        <begin position="2033"/>
        <end position="2044"/>
    </location>
</feature>
<feature type="region of interest" description="Disordered" evidence="7">
    <location>
        <begin position="3713"/>
        <end position="3747"/>
    </location>
</feature>
<feature type="compositionally biased region" description="Basic and acidic residues" evidence="7">
    <location>
        <begin position="2176"/>
        <end position="2192"/>
    </location>
</feature>
<reference evidence="10 11" key="1">
    <citation type="submission" date="2024-08" db="EMBL/GenBank/DDBJ databases">
        <authorList>
            <person name="Cucini C."/>
            <person name="Frati F."/>
        </authorList>
    </citation>
    <scope>NUCLEOTIDE SEQUENCE [LARGE SCALE GENOMIC DNA]</scope>
</reference>
<proteinExistence type="inferred from homology"/>
<feature type="region of interest" description="Disordered" evidence="7">
    <location>
        <begin position="2847"/>
        <end position="3137"/>
    </location>
</feature>
<feature type="compositionally biased region" description="Polar residues" evidence="7">
    <location>
        <begin position="188"/>
        <end position="201"/>
    </location>
</feature>
<organism evidence="10 11">
    <name type="scientific">Orchesella dallaii</name>
    <dbReference type="NCBI Taxonomy" id="48710"/>
    <lineage>
        <taxon>Eukaryota</taxon>
        <taxon>Metazoa</taxon>
        <taxon>Ecdysozoa</taxon>
        <taxon>Arthropoda</taxon>
        <taxon>Hexapoda</taxon>
        <taxon>Collembola</taxon>
        <taxon>Entomobryomorpha</taxon>
        <taxon>Entomobryoidea</taxon>
        <taxon>Orchesellidae</taxon>
        <taxon>Orchesellinae</taxon>
        <taxon>Orchesella</taxon>
    </lineage>
</organism>
<dbReference type="SMART" id="SM00360">
    <property type="entry name" value="RRM"/>
    <property type="match status" value="3"/>
</dbReference>
<feature type="compositionally biased region" description="Polar residues" evidence="7">
    <location>
        <begin position="2234"/>
        <end position="2243"/>
    </location>
</feature>
<dbReference type="InterPro" id="IPR016194">
    <property type="entry name" value="SPOC-like_C_dom_sf"/>
</dbReference>
<feature type="compositionally biased region" description="Polar residues" evidence="7">
    <location>
        <begin position="3127"/>
        <end position="3137"/>
    </location>
</feature>
<feature type="domain" description="RRM" evidence="8">
    <location>
        <begin position="319"/>
        <end position="397"/>
    </location>
</feature>
<feature type="compositionally biased region" description="Polar residues" evidence="7">
    <location>
        <begin position="2350"/>
        <end position="2360"/>
    </location>
</feature>
<feature type="compositionally biased region" description="Basic residues" evidence="7">
    <location>
        <begin position="137"/>
        <end position="152"/>
    </location>
</feature>
<feature type="compositionally biased region" description="Low complexity" evidence="7">
    <location>
        <begin position="2307"/>
        <end position="2323"/>
    </location>
</feature>
<keyword evidence="5" id="KW-0539">Nucleus</keyword>
<keyword evidence="11" id="KW-1185">Reference proteome</keyword>
<dbReference type="EMBL" id="CAXLJM020000028">
    <property type="protein sequence ID" value="CAL8097467.1"/>
    <property type="molecule type" value="Genomic_DNA"/>
</dbReference>
<evidence type="ECO:0000256" key="1">
    <source>
        <dbReference type="ARBA" id="ARBA00004123"/>
    </source>
</evidence>
<feature type="compositionally biased region" description="Basic and acidic residues" evidence="7">
    <location>
        <begin position="1898"/>
        <end position="1915"/>
    </location>
</feature>
<feature type="compositionally biased region" description="Basic residues" evidence="7">
    <location>
        <begin position="2513"/>
        <end position="2522"/>
    </location>
</feature>
<keyword evidence="4 6" id="KW-0694">RNA-binding</keyword>
<evidence type="ECO:0000313" key="11">
    <source>
        <dbReference type="Proteomes" id="UP001642540"/>
    </source>
</evidence>
<feature type="compositionally biased region" description="Low complexity" evidence="7">
    <location>
        <begin position="1479"/>
        <end position="1497"/>
    </location>
</feature>
<evidence type="ECO:0000259" key="9">
    <source>
        <dbReference type="PROSITE" id="PS50917"/>
    </source>
</evidence>
<feature type="compositionally biased region" description="Basic and acidic residues" evidence="7">
    <location>
        <begin position="2132"/>
        <end position="2148"/>
    </location>
</feature>
<feature type="compositionally biased region" description="Acidic residues" evidence="7">
    <location>
        <begin position="2900"/>
        <end position="2913"/>
    </location>
</feature>
<feature type="compositionally biased region" description="Low complexity" evidence="7">
    <location>
        <begin position="3102"/>
        <end position="3125"/>
    </location>
</feature>
<feature type="compositionally biased region" description="Polar residues" evidence="7">
    <location>
        <begin position="1462"/>
        <end position="1471"/>
    </location>
</feature>
<evidence type="ECO:0008006" key="12">
    <source>
        <dbReference type="Google" id="ProtNLM"/>
    </source>
</evidence>
<dbReference type="Proteomes" id="UP001642540">
    <property type="component" value="Unassembled WGS sequence"/>
</dbReference>
<feature type="compositionally biased region" description="Polar residues" evidence="7">
    <location>
        <begin position="3654"/>
        <end position="3665"/>
    </location>
</feature>
<feature type="compositionally biased region" description="Polar residues" evidence="7">
    <location>
        <begin position="1083"/>
        <end position="1093"/>
    </location>
</feature>
<feature type="compositionally biased region" description="Low complexity" evidence="7">
    <location>
        <begin position="967"/>
        <end position="977"/>
    </location>
</feature>
<evidence type="ECO:0000259" key="8">
    <source>
        <dbReference type="PROSITE" id="PS50102"/>
    </source>
</evidence>
<dbReference type="PROSITE" id="PS50917">
    <property type="entry name" value="SPOC"/>
    <property type="match status" value="1"/>
</dbReference>
<feature type="compositionally biased region" description="Basic residues" evidence="7">
    <location>
        <begin position="2565"/>
        <end position="2580"/>
    </location>
</feature>
<feature type="compositionally biased region" description="Basic and acidic residues" evidence="7">
    <location>
        <begin position="1834"/>
        <end position="1845"/>
    </location>
</feature>
<feature type="compositionally biased region" description="Basic residues" evidence="7">
    <location>
        <begin position="2426"/>
        <end position="2443"/>
    </location>
</feature>
<feature type="compositionally biased region" description="Low complexity" evidence="7">
    <location>
        <begin position="986"/>
        <end position="1003"/>
    </location>
</feature>
<dbReference type="InterPro" id="IPR012677">
    <property type="entry name" value="Nucleotide-bd_a/b_plait_sf"/>
</dbReference>
<feature type="compositionally biased region" description="Polar residues" evidence="7">
    <location>
        <begin position="3346"/>
        <end position="3365"/>
    </location>
</feature>
<feature type="compositionally biased region" description="Low complexity" evidence="7">
    <location>
        <begin position="2048"/>
        <end position="2057"/>
    </location>
</feature>
<feature type="compositionally biased region" description="Basic and acidic residues" evidence="7">
    <location>
        <begin position="1710"/>
        <end position="1721"/>
    </location>
</feature>
<feature type="compositionally biased region" description="Low complexity" evidence="7">
    <location>
        <begin position="230"/>
        <end position="272"/>
    </location>
</feature>
<dbReference type="InterPro" id="IPR010912">
    <property type="entry name" value="SPOC_met"/>
</dbReference>
<evidence type="ECO:0000256" key="6">
    <source>
        <dbReference type="PROSITE-ProRule" id="PRU00176"/>
    </source>
</evidence>
<feature type="region of interest" description="Disordered" evidence="7">
    <location>
        <begin position="701"/>
        <end position="720"/>
    </location>
</feature>
<keyword evidence="3" id="KW-0597">Phosphoprotein</keyword>
<protein>
    <recommendedName>
        <fullName evidence="12">Protein split ends</fullName>
    </recommendedName>
</protein>
<dbReference type="Pfam" id="PF00076">
    <property type="entry name" value="RRM_1"/>
    <property type="match status" value="1"/>
</dbReference>
<feature type="compositionally biased region" description="Polar residues" evidence="7">
    <location>
        <begin position="1058"/>
        <end position="1069"/>
    </location>
</feature>
<feature type="compositionally biased region" description="Basic and acidic residues" evidence="7">
    <location>
        <begin position="2109"/>
        <end position="2122"/>
    </location>
</feature>
<dbReference type="InterPro" id="IPR000504">
    <property type="entry name" value="RRM_dom"/>
</dbReference>
<feature type="compositionally biased region" description="Basic and acidic residues" evidence="7">
    <location>
        <begin position="2483"/>
        <end position="2494"/>
    </location>
</feature>
<feature type="compositionally biased region" description="Low complexity" evidence="7">
    <location>
        <begin position="3057"/>
        <end position="3068"/>
    </location>
</feature>
<feature type="domain" description="RRM" evidence="8">
    <location>
        <begin position="500"/>
        <end position="571"/>
    </location>
</feature>
<feature type="compositionally biased region" description="Polar residues" evidence="7">
    <location>
        <begin position="851"/>
        <end position="877"/>
    </location>
</feature>
<dbReference type="PROSITE" id="PS50102">
    <property type="entry name" value="RRM"/>
    <property type="match status" value="3"/>
</dbReference>
<feature type="compositionally biased region" description="Basic residues" evidence="7">
    <location>
        <begin position="2364"/>
        <end position="2379"/>
    </location>
</feature>
<feature type="region of interest" description="Disordered" evidence="7">
    <location>
        <begin position="399"/>
        <end position="420"/>
    </location>
</feature>
<feature type="compositionally biased region" description="Basic and acidic residues" evidence="7">
    <location>
        <begin position="2890"/>
        <end position="2899"/>
    </location>
</feature>
<feature type="compositionally biased region" description="Basic and acidic residues" evidence="7">
    <location>
        <begin position="2977"/>
        <end position="2994"/>
    </location>
</feature>
<feature type="region of interest" description="Disordered" evidence="7">
    <location>
        <begin position="3654"/>
        <end position="3692"/>
    </location>
</feature>
<feature type="compositionally biased region" description="Polar residues" evidence="7">
    <location>
        <begin position="1594"/>
        <end position="1603"/>
    </location>
</feature>
<dbReference type="PANTHER" id="PTHR23189">
    <property type="entry name" value="RNA RECOGNITION MOTIF-CONTAINING"/>
    <property type="match status" value="1"/>
</dbReference>
<dbReference type="Gene3D" id="2.40.290.10">
    <property type="match status" value="1"/>
</dbReference>
<comment type="similarity">
    <text evidence="2">Belongs to the RRM Spen family.</text>
</comment>
<feature type="compositionally biased region" description="Low complexity" evidence="7">
    <location>
        <begin position="3666"/>
        <end position="3682"/>
    </location>
</feature>
<feature type="region of interest" description="Disordered" evidence="7">
    <location>
        <begin position="1432"/>
        <end position="1556"/>
    </location>
</feature>
<dbReference type="Gene3D" id="3.30.70.330">
    <property type="match status" value="3"/>
</dbReference>
<dbReference type="SUPFAM" id="SSF54928">
    <property type="entry name" value="RNA-binding domain, RBD"/>
    <property type="match status" value="2"/>
</dbReference>
<sequence length="4285" mass="463007">MSGGNGGVRSGKSATVAFIDIRSAAKAFRAVHSMAGQPLDINYHEPGSAPPRCHPPIDSHPSTEAPSDIPVVIGQGSTSNNVGSNQSPGMHNNSIPGPSAYRQQRFPPQHGQSEDSSSHFYDQPKGFSRGRGDGHGYRGRRDRHNNYNRHSFHNNNMDRGYRMSWNYSNESGRVAPPAHSQVDERTTGPAQSTHPPVTSEVTKPPRRPDSPASTVSSRHVPSKRHKSRSVSESGSSDRGSTAGSRSRSGSRSSVSTSVSSGRSRSPPHHGSSNHFSRGGSGTVRFHQNSYSRQRRGGSTTSHHHHQHHRRPPNTAELHAAIKIRNLPIRSSDTSLKDGLYHAYKKHGKVAWVRVIGSAADRYAIVCFKSQEYAAKAVQSSQDKQFFGCKIQVTPYYTGKGEESVGGTDEESRGPGEEESSFPTRTVLITSLDSSVTVSELKSAFDQYGDIVNIDIRKQGSSTHAVCEFLDIASAIRAKWGRHVFKSREARISFFRNPPTNALLLDGTAGVTEKQVTSHCCQYGAIKRVDMDPERFLALVQYEEISSAETAIRELGNWAIKGKKLDIDFASQEVIRRFQERLDPGLSNSSLSICGSSSPSSNPIAVLNAGVFKDGTSRKVRSRLGEYLGDEDGVKSGYYRNEMDNDSKPMTTAKLLEESSPPSTLNASRISALSGREPHETLNSTVDHLGYKRLEHSTDSQRNAAVCTKSGGKERTEKFSSSGSIKIDLSCHETDSAIVTSSSDIIAVENSDTDVHSNFTGSSASGDEKVGSFEPATKHRKSSSENVSSVLTTTTVDGVSSTSPEPKSEIVSTSADPGVGIGTDSVARYLNDAVATDSQKRVVDCKVRRTSADSGNNLNSSPECNVLHSNQDNETILSSKPIKKSELVRPPAALTSNSQGTEDSDDRPGTPLCDENPEGFEAPALSPSVKSDSAAPPTRSKPDPTNPTEVPKVAVKQSSTTPVKDPKSSSSNSSSSCSGNTAKKVVSPTISPSSGASSSVMLSSTNDTSIFSPFNESSEIPAYSRTSTNVFENSSTPSQFCVAKKELKIDDVSCGAVSSEVNTEQVTSVQEVKDKPDIVENDESASGTGFSSDSEGGLSPRHSPTTDSLEQRVKNICEKFDTWDGNRKILNHKPVSHSHLLSNSSSQDVNESIGNKPDSLIDKIKQTIPHFTGPSDIGRTVLAKKTIFDEDCERLVNYSEKYETKPSTLLTATTNWKLPTLSRSTSCSSTSSAPFLGQTSPLAVSSNCMPPLSSPVCISPVSGSFNGTASSKPHTPVCSSPNYSPSLSSTIVGKNAPEKVKDLNANVTPQLNRSSGHIVQKSFSTPSSSKPSTSLGVPISGSGCTKLSSSPPSLPMVKAPTDTLTTTPIVVEATKQELGSAVAKKVSNVQPLIHTPMTSTHSAQALNMVTTTAASPSPVVQNSGLRAMERSLSLESRKNSPAVPSGFQSSFPCNGPSAHLPETPTSADSARSLTPRRISVETLNSANSSSSLDSKQNLQIPSEKSSNAIPGTSETSRDKPSSVSGSDAHAHAHHSFREKMQPKEAAVPSSKSVNPMNTLISKKNEMTSLKDEISAKVQPVHQETTVAVVATVQTPLLTSRNEVISTSSSKESSKKDKDKKRRSSGGSTPVSSGGGGHQSGSSSMKSDSHSNQGGSTSSSRSSGKDKEERSSRKEKDSKGDTSTKPADSCKNEDSQAHHSSSSSSHHKKEKREKEKDHRENSGDRSSFTTSISKDSHSHKRDRDSKDSSKTKRRLSSQENDQERKKAKVEKDSEQGGHHHHRSKGSETKDARESAKDSSITKDKMSSKDRSEKESSSKSEKSSSSGPTKESSSNAESKREKSDGKERDHHHKSKSSSSSSSSKHHSSSSSSHHQVQKSRSSTDGHSSSSTHKQDSSGMKDSYKKDKEKEKEKDKFSGKENSASKSLSKHHSSHVGHSGSSSSKSKETSSKSNKSSRKDREREKPKQERHPSSLDSDGEENEVQTPSLNLLEHSSERRSESKSERSEKRDSEGKRDRHKSGGGDSLSGMGDSDKSKSRKKEPKKRRRLVVEESGSSDSDGPGVNLLDDEEEEKKHHSIFDVVIDYSDYYVSMYDKVKRSNRACKNITAQQKQQEEEKRKQDKVSESFKQLKQSRAKREEKKRSTSIEERKSMTNSSSDEGSHIDTMNDFDLEHRRSHHDRQSEKAQSSDDEERAKSSMSSSTKSKSKRKMKNKSSRKDEEKSRKRAKRSNKSPSRPNIYSSSTLFSHSDDDSQGSSTHPPDQKKKKLSSGSSRHPISSLASSNNLSFSGSIKSSDESHSDPENSERKKMSTSMSSSKPSKSYVSFSDQLSNHQPKYNAHNIYSDSDSSDADQQGVQHKLQPTLSVPHKSKLKEKSSKLKSRKQPLFDSTDSSENEEPVAQPVNKEKKVKDKEREPGKSNKSRDRDKENKIKKRHRSHKSSSMKSRNKYYIPGEASGDGGSHITEKRESGATMEELFGPMTSSSDSDDIRESDHERPKTPTVVMTTPSSCDDSVVSKKSKSSRHHVEKSAFSLPTRHPEPHSLDAEESEISSAHPVLQQSTPPITKSPEKKKKKHHKDKRSKRSSGHEGTPLSSQSSFIKQESSKNKSESVDYDALFNSPAASPVPELKIDSDYVPSDKAPSISPSLPKKESVIVLPVPDIAIRAPTPQPIIPIIKQDPEIDECEKQMRGMFSSDDDEDDEKLKITDAITDAIRASADEQDIDPIREIKEEVDPEWKIKEEEEKKLSCLVEQDKAIESIVLLERKSPTPQSTTTEDEVVKDDILPKDNATISQEETDVAVATILETLGVEEEADEGTDMPPPVSEAKPLIVAPTLPVPAHSPPTLRIVEDAPKPAETSEANDEIASAIAAIPPPDNVDDTKEDDREEPDPWTYDDNRSPKELQIDEGDVEEVNEEEPIQTKPVCLNIPTTQEKVHPASLEEVSVDSAETKNKVEAKLDNPEARIKVSLPAYNHDSSSKAGDVYEFHDSDDDKRSEKSHITHTRQTPPMISPPAKSPVVQAPAVVSETKIPSPSVSLPMPILPPQQTQEPEKSQTTLVVSQPSVVMSKPSPAVSKPPPVASKPPPVVSKSPPATAKQPSVAPQPPLVATQPPLVTTQPPLVTTQPPLVATQPPLSVTQPPQVVTQPSLAVTQPSVVPPLPVAQPPLTATQPPLAVTQPPPLTATQPSLTVSQPPSAIVPPPPVITQPPVAAQKPPPVVSQPPLAATKPPVVAVQSPVAAAKPPLVAVQSPLATVKPPLLAVPPPLPVSQPPPPPVVSISKPTPVTPVQVPPPPPVHVTTPTSVPTSVLAGLPPPPPIVTTVSSAVASVVSSVVSSMVSSMEPSLHTVNVSVAPSTSPLAPSVTSAPSNKGTPPPPPVVTRSTIDEAIDEVIRKLHSGDLPFADSPTMPAPVSAQPAQRAGRRSRSRSKDSPDENASVTRMISRAEPQRHGSNQVLGVIGGHQVETQVPKVGKFGNSELDPNKTTKDNKLETLIDPQTGILTPMLHSDEGQYVPIMGQSNDPQGRLVQSGLHQMPQMHMPNRQTPVISRIMERDPATTRASILEKHATPLLPHQQIPMTKHEGLTAMLAQQQRKSNEPPTTFAFQSQGSPIRAHMALPNAPMQPSVSQPPPLSSVGGTILRAVSVSYAMPLHHSKVTTVVSSIGNPSPTGIPNNNNQGPPQPQSSFQPGHPPVSRGVFVATGVPSGVFQHQQPQILQLTTNKPPERQSPRPNSRHTPGPAQTPPSQGGKPELVHLPELPMQTTVTKINAGEEQQRKSAIMQSMPNVVLTSSPGSIPTGPPYLIRTVVSSPNSQIPMTQQQLQQHRTLQEAFLRSAEGGIRLTTGKDELNEHGPRPNEIIGMASAQREMHGGSLHPSAHSPKPGRVPMPHEQLPTAHINQQRGIPHRPAYETPGTDMRLMPGHGRLTSEGPHYSQTEHPPSFSPHYIPASIPNHIIGHQPPTFTMRHDKPGMPLDGKIQPMVVNDPKGPAMITVVERPPSHNVPPHLSSPHGNEQRNADSPSIGAVFPGQRQIYQTSGLPQQQHPTSQAISNMYAELDGRSFAHSPSYMQYDSRAISVAAAAAAAMEQERERPKGTSSPMDVPYRLRSPPSSLNSGEAGLQGDSLLLLLQRYPIMWQGLLALKNDSAAVQMHFVSGSMNVARDSLPSHPDGSIPPLRISQRMRLEPNQLDGVARKLQINAEHCMLLALPCGRDHMDVLHQSNNLRQGFITYLQLKQAAGIVNICHPDTQQAAYVIHIFPSCDFANENLAKIAPDLLSGVADIAHLLIVIATV</sequence>
<feature type="compositionally biased region" description="Polar residues" evidence="7">
    <location>
        <begin position="75"/>
        <end position="96"/>
    </location>
</feature>
<feature type="domain" description="SPOC" evidence="9">
    <location>
        <begin position="4118"/>
        <end position="4285"/>
    </location>
</feature>
<feature type="compositionally biased region" description="Low complexity" evidence="7">
    <location>
        <begin position="783"/>
        <end position="802"/>
    </location>
</feature>
<evidence type="ECO:0000313" key="10">
    <source>
        <dbReference type="EMBL" id="CAL8097467.1"/>
    </source>
</evidence>
<evidence type="ECO:0000256" key="3">
    <source>
        <dbReference type="ARBA" id="ARBA00022553"/>
    </source>
</evidence>
<feature type="compositionally biased region" description="Basic and acidic residues" evidence="7">
    <location>
        <begin position="2400"/>
        <end position="2425"/>
    </location>
</feature>
<comment type="subcellular location">
    <subcellularLocation>
        <location evidence="1">Nucleus</location>
    </subcellularLocation>
</comment>
<feature type="region of interest" description="Disordered" evidence="7">
    <location>
        <begin position="850"/>
        <end position="1018"/>
    </location>
</feature>
<accession>A0ABP1QDT3</accession>
<feature type="compositionally biased region" description="Basic and acidic residues" evidence="7">
    <location>
        <begin position="2290"/>
        <end position="2305"/>
    </location>
</feature>
<feature type="compositionally biased region" description="Basic and acidic residues" evidence="7">
    <location>
        <begin position="1759"/>
        <end position="1775"/>
    </location>
</feature>
<feature type="compositionally biased region" description="Low complexity" evidence="7">
    <location>
        <begin position="1820"/>
        <end position="1831"/>
    </location>
</feature>
<feature type="compositionally biased region" description="Basic and acidic residues" evidence="7">
    <location>
        <begin position="1782"/>
        <end position="1819"/>
    </location>
</feature>
<feature type="region of interest" description="Disordered" evidence="7">
    <location>
        <begin position="3989"/>
        <end position="4018"/>
    </location>
</feature>
<feature type="region of interest" description="Disordered" evidence="7">
    <location>
        <begin position="3896"/>
        <end position="3933"/>
    </location>
</feature>
<feature type="region of interest" description="Disordered" evidence="7">
    <location>
        <begin position="3149"/>
        <end position="3219"/>
    </location>
</feature>
<evidence type="ECO:0000256" key="5">
    <source>
        <dbReference type="ARBA" id="ARBA00023242"/>
    </source>
</evidence>
<feature type="region of interest" description="Disordered" evidence="7">
    <location>
        <begin position="3346"/>
        <end position="3375"/>
    </location>
</feature>
<feature type="compositionally biased region" description="Low complexity" evidence="7">
    <location>
        <begin position="1638"/>
        <end position="1660"/>
    </location>
</feature>
<feature type="compositionally biased region" description="Low complexity" evidence="7">
    <location>
        <begin position="2273"/>
        <end position="2289"/>
    </location>
</feature>
<comment type="caution">
    <text evidence="10">The sequence shown here is derived from an EMBL/GenBank/DDBJ whole genome shotgun (WGS) entry which is preliminary data.</text>
</comment>
<evidence type="ECO:0000256" key="2">
    <source>
        <dbReference type="ARBA" id="ARBA00005387"/>
    </source>
</evidence>
<dbReference type="InterPro" id="IPR035979">
    <property type="entry name" value="RBD_domain_sf"/>
</dbReference>
<feature type="region of interest" description="Disordered" evidence="7">
    <location>
        <begin position="39"/>
        <end position="314"/>
    </location>
</feature>
<feature type="compositionally biased region" description="Basic and acidic residues" evidence="7">
    <location>
        <begin position="1953"/>
        <end position="1969"/>
    </location>
</feature>
<feature type="compositionally biased region" description="Basic and acidic residues" evidence="7">
    <location>
        <begin position="1739"/>
        <end position="1748"/>
    </location>
</feature>
<dbReference type="InterPro" id="IPR012921">
    <property type="entry name" value="SPOC_C"/>
</dbReference>
<feature type="compositionally biased region" description="Polar residues" evidence="7">
    <location>
        <begin position="1004"/>
        <end position="1018"/>
    </location>
</feature>
<feature type="compositionally biased region" description="Pro residues" evidence="7">
    <location>
        <begin position="3069"/>
        <end position="3081"/>
    </location>
</feature>
<feature type="compositionally biased region" description="Basic and acidic residues" evidence="7">
    <location>
        <begin position="1661"/>
        <end position="1695"/>
    </location>
</feature>
<feature type="compositionally biased region" description="Polar residues" evidence="7">
    <location>
        <begin position="3039"/>
        <end position="3056"/>
    </location>
</feature>
<feature type="region of interest" description="Disordered" evidence="7">
    <location>
        <begin position="1058"/>
        <end position="1109"/>
    </location>
</feature>
<evidence type="ECO:0000256" key="4">
    <source>
        <dbReference type="ARBA" id="ARBA00022884"/>
    </source>
</evidence>
<gene>
    <name evidence="10" type="ORF">ODALV1_LOCUS9651</name>
</gene>
<feature type="compositionally biased region" description="Polar residues" evidence="7">
    <location>
        <begin position="1498"/>
        <end position="1513"/>
    </location>
</feature>
<feature type="region of interest" description="Disordered" evidence="7">
    <location>
        <begin position="1591"/>
        <end position="2074"/>
    </location>
</feature>
<feature type="compositionally biased region" description="Pro residues" evidence="7">
    <location>
        <begin position="3191"/>
        <end position="3200"/>
    </location>
</feature>
<feature type="domain" description="RRM" evidence="8">
    <location>
        <begin position="424"/>
        <end position="496"/>
    </location>
</feature>
<feature type="compositionally biased region" description="Basic residues" evidence="7">
    <location>
        <begin position="301"/>
        <end position="311"/>
    </location>
</feature>
<feature type="region of interest" description="Disordered" evidence="7">
    <location>
        <begin position="756"/>
        <end position="819"/>
    </location>
</feature>
<feature type="compositionally biased region" description="Basic and acidic residues" evidence="7">
    <location>
        <begin position="1990"/>
        <end position="2018"/>
    </location>
</feature>
<dbReference type="Pfam" id="PF07744">
    <property type="entry name" value="SPOC"/>
    <property type="match status" value="1"/>
</dbReference>
<dbReference type="CDD" id="cd21543">
    <property type="entry name" value="SPOC_SHARP"/>
    <property type="match status" value="1"/>
</dbReference>
<dbReference type="SUPFAM" id="SSF100939">
    <property type="entry name" value="SPOC domain-like"/>
    <property type="match status" value="1"/>
</dbReference>
<feature type="compositionally biased region" description="Basic residues" evidence="7">
    <location>
        <begin position="2201"/>
        <end position="2211"/>
    </location>
</feature>
<feature type="compositionally biased region" description="Basic and acidic residues" evidence="7">
    <location>
        <begin position="2943"/>
        <end position="2960"/>
    </location>
</feature>
<evidence type="ECO:0000256" key="7">
    <source>
        <dbReference type="SAM" id="MobiDB-lite"/>
    </source>
</evidence>
<feature type="region of interest" description="Disordered" evidence="7">
    <location>
        <begin position="2103"/>
        <end position="2642"/>
    </location>
</feature>
<feature type="region of interest" description="Disordered" evidence="7">
    <location>
        <begin position="3392"/>
        <end position="3445"/>
    </location>
</feature>
<name>A0ABP1QDT3_9HEXA</name>